<dbReference type="EMBL" id="PDOD01000001">
    <property type="protein sequence ID" value="PYZ94197.1"/>
    <property type="molecule type" value="Genomic_DNA"/>
</dbReference>
<evidence type="ECO:0000256" key="5">
    <source>
        <dbReference type="SAM" id="MobiDB-lite"/>
    </source>
</evidence>
<dbReference type="PANTHER" id="PTHR22550:SF5">
    <property type="entry name" value="LEUCINE ZIPPER PROTEIN 4"/>
    <property type="match status" value="1"/>
</dbReference>
<proteinExistence type="inferred from homology"/>
<dbReference type="AlphaFoldDB" id="A0A323TKJ6"/>
<dbReference type="GO" id="GO:0009847">
    <property type="term" value="P:spore germination"/>
    <property type="evidence" value="ECO:0007669"/>
    <property type="project" value="UniProtKB-UniRule"/>
</dbReference>
<evidence type="ECO:0000256" key="1">
    <source>
        <dbReference type="ARBA" id="ARBA00004141"/>
    </source>
</evidence>
<organism evidence="7 8">
    <name type="scientific">Salipaludibacillus keqinensis</name>
    <dbReference type="NCBI Taxonomy" id="2045207"/>
    <lineage>
        <taxon>Bacteria</taxon>
        <taxon>Bacillati</taxon>
        <taxon>Bacillota</taxon>
        <taxon>Bacilli</taxon>
        <taxon>Bacillales</taxon>
        <taxon>Bacillaceae</taxon>
    </lineage>
</organism>
<dbReference type="RefSeq" id="WP_110607832.1">
    <property type="nucleotide sequence ID" value="NZ_PDOD01000001.1"/>
</dbReference>
<dbReference type="Pfam" id="PF03323">
    <property type="entry name" value="GerA"/>
    <property type="match status" value="1"/>
</dbReference>
<dbReference type="InterPro" id="IPR004995">
    <property type="entry name" value="Spore_Ger"/>
</dbReference>
<dbReference type="PIRSF" id="PIRSF005690">
    <property type="entry name" value="GerBA"/>
    <property type="match status" value="1"/>
</dbReference>
<evidence type="ECO:0000313" key="7">
    <source>
        <dbReference type="EMBL" id="PYZ94197.1"/>
    </source>
</evidence>
<keyword evidence="8" id="KW-1185">Reference proteome</keyword>
<feature type="region of interest" description="Disordered" evidence="5">
    <location>
        <begin position="10"/>
        <end position="29"/>
    </location>
</feature>
<evidence type="ECO:0000256" key="3">
    <source>
        <dbReference type="ARBA" id="ARBA00023136"/>
    </source>
</evidence>
<keyword evidence="6" id="KW-1133">Transmembrane helix</keyword>
<reference evidence="7 8" key="1">
    <citation type="submission" date="2017-10" db="EMBL/GenBank/DDBJ databases">
        <title>Bacillus sp. nov., a halophilic bacterium isolated from a Keqin Lake.</title>
        <authorList>
            <person name="Wang H."/>
        </authorList>
    </citation>
    <scope>NUCLEOTIDE SEQUENCE [LARGE SCALE GENOMIC DNA]</scope>
    <source>
        <strain evidence="7 8">KQ-12</strain>
    </source>
</reference>
<feature type="transmembrane region" description="Helical" evidence="6">
    <location>
        <begin position="431"/>
        <end position="454"/>
    </location>
</feature>
<comment type="similarity">
    <text evidence="2 4">Belongs to the GerABKA family.</text>
</comment>
<dbReference type="GO" id="GO:0005886">
    <property type="term" value="C:plasma membrane"/>
    <property type="evidence" value="ECO:0007669"/>
    <property type="project" value="UniProtKB-SubCell"/>
</dbReference>
<evidence type="ECO:0000256" key="2">
    <source>
        <dbReference type="ARBA" id="ARBA00005278"/>
    </source>
</evidence>
<accession>A0A323TKJ6</accession>
<sequence>MKFMQLFNKKKRQKNYEEPNPTIADYEIPPKPTNSVLNTNRVFIKETLNYTEDLTENELQINQDTDCLLMFIESLSDEEKLEKNFYSKWENVYSTWDLEKVLKNMDAIKLLHVSDAIPHLLEGKSILFIDGFEYCYSLNSTKVIQREIGQPDNEQVIRGGHQGFVEKMIVNIYLLRQLVHHPQLTVRYEHIGEKKNTKLSLLFIEGIADKEQINEIGRRLAKIKTNKLISSGLIEEYLEDSPYSPFPQYMSTERPDRCALNLLDGKIIIFIDGESTALILPITFFSFYQSNDDYNSRWYAGSFYRLLRLFSFITAVTLPGVYIAIISFHFEIIPYGMTYVIKDAVELIPYPPIIEAFFMELTLELIREAGIRLPSPIGQTIGIVGGLVIGDAVVNAGFVSSIMIIVVALTAISSFVVPANEMNMSIRLLRFPIMIMASLLGFVGIIFCLNLYLIHLCKLTSLGQPYFYPLAPFSFKGLLKDIVRIPHTKMNMLEANKKSKNKES</sequence>
<dbReference type="OrthoDB" id="9772630at2"/>
<protein>
    <submittedName>
        <fullName evidence="7">Spore germination protein</fullName>
    </submittedName>
</protein>
<evidence type="ECO:0000256" key="4">
    <source>
        <dbReference type="PIRNR" id="PIRNR005690"/>
    </source>
</evidence>
<comment type="caution">
    <text evidence="7">The sequence shown here is derived from an EMBL/GenBank/DDBJ whole genome shotgun (WGS) entry which is preliminary data.</text>
</comment>
<dbReference type="InterPro" id="IPR050768">
    <property type="entry name" value="UPF0353/GerABKA_families"/>
</dbReference>
<feature type="transmembrane region" description="Helical" evidence="6">
    <location>
        <begin position="306"/>
        <end position="330"/>
    </location>
</feature>
<comment type="subcellular location">
    <subcellularLocation>
        <location evidence="4">Cell membrane</location>
    </subcellularLocation>
    <subcellularLocation>
        <location evidence="1">Membrane</location>
        <topology evidence="1">Multi-pass membrane protein</topology>
    </subcellularLocation>
</comment>
<dbReference type="Proteomes" id="UP000248214">
    <property type="component" value="Unassembled WGS sequence"/>
</dbReference>
<keyword evidence="3 4" id="KW-0472">Membrane</keyword>
<evidence type="ECO:0000256" key="6">
    <source>
        <dbReference type="SAM" id="Phobius"/>
    </source>
</evidence>
<gene>
    <name evidence="7" type="ORF">CR194_01270</name>
</gene>
<dbReference type="PANTHER" id="PTHR22550">
    <property type="entry name" value="SPORE GERMINATION PROTEIN"/>
    <property type="match status" value="1"/>
</dbReference>
<evidence type="ECO:0000313" key="8">
    <source>
        <dbReference type="Proteomes" id="UP000248214"/>
    </source>
</evidence>
<feature type="transmembrane region" description="Helical" evidence="6">
    <location>
        <begin position="398"/>
        <end position="419"/>
    </location>
</feature>
<keyword evidence="6" id="KW-0812">Transmembrane</keyword>
<name>A0A323TKJ6_9BACI</name>